<dbReference type="PROSITE" id="PS50011">
    <property type="entry name" value="PROTEIN_KINASE_DOM"/>
    <property type="match status" value="1"/>
</dbReference>
<keyword evidence="4 7" id="KW-0547">Nucleotide-binding</keyword>
<dbReference type="InterPro" id="IPR008271">
    <property type="entry name" value="Ser/Thr_kinase_AS"/>
</dbReference>
<accession>A0A2V2V3B4</accession>
<dbReference type="SMART" id="SM00220">
    <property type="entry name" value="S_TKc"/>
    <property type="match status" value="1"/>
</dbReference>
<dbReference type="PROSITE" id="PS50125">
    <property type="entry name" value="GUANYLATE_CYCLASE_2"/>
    <property type="match status" value="1"/>
</dbReference>
<dbReference type="SUPFAM" id="SSF56112">
    <property type="entry name" value="Protein kinase-like (PK-like)"/>
    <property type="match status" value="1"/>
</dbReference>
<dbReference type="Proteomes" id="UP000246121">
    <property type="component" value="Unassembled WGS sequence"/>
</dbReference>
<dbReference type="VEuPathDB" id="TriTrypDB:BCY84_20707"/>
<evidence type="ECO:0000259" key="10">
    <source>
        <dbReference type="PROSITE" id="PS50011"/>
    </source>
</evidence>
<dbReference type="Gene3D" id="1.10.510.10">
    <property type="entry name" value="Transferase(Phosphotransferase) domain 1"/>
    <property type="match status" value="1"/>
</dbReference>
<feature type="compositionally biased region" description="Basic and acidic residues" evidence="8">
    <location>
        <begin position="1129"/>
        <end position="1140"/>
    </location>
</feature>
<dbReference type="InterPro" id="IPR029787">
    <property type="entry name" value="Nucleotide_cyclase"/>
</dbReference>
<dbReference type="PANTHER" id="PTHR11584:SF369">
    <property type="entry name" value="MITOGEN-ACTIVATED PROTEIN KINASE KINASE KINASE 19-RELATED"/>
    <property type="match status" value="1"/>
</dbReference>
<evidence type="ECO:0000256" key="3">
    <source>
        <dbReference type="ARBA" id="ARBA00022679"/>
    </source>
</evidence>
<feature type="domain" description="Guanylate cyclase" evidence="11">
    <location>
        <begin position="732"/>
        <end position="860"/>
    </location>
</feature>
<dbReference type="PANTHER" id="PTHR11584">
    <property type="entry name" value="SERINE/THREONINE PROTEIN KINASE"/>
    <property type="match status" value="1"/>
</dbReference>
<evidence type="ECO:0000256" key="9">
    <source>
        <dbReference type="SAM" id="Phobius"/>
    </source>
</evidence>
<dbReference type="VEuPathDB" id="TriTrypDB:TcG_02612"/>
<feature type="region of interest" description="Disordered" evidence="8">
    <location>
        <begin position="1129"/>
        <end position="1195"/>
    </location>
</feature>
<organism evidence="12 13">
    <name type="scientific">Trypanosoma cruzi</name>
    <dbReference type="NCBI Taxonomy" id="5693"/>
    <lineage>
        <taxon>Eukaryota</taxon>
        <taxon>Discoba</taxon>
        <taxon>Euglenozoa</taxon>
        <taxon>Kinetoplastea</taxon>
        <taxon>Metakinetoplastina</taxon>
        <taxon>Trypanosomatida</taxon>
        <taxon>Trypanosomatidae</taxon>
        <taxon>Trypanosoma</taxon>
        <taxon>Schizotrypanum</taxon>
    </lineage>
</organism>
<dbReference type="VEuPathDB" id="TriTrypDB:Tc_MARK_5629"/>
<dbReference type="VEuPathDB" id="TriTrypDB:ECC02_008519"/>
<keyword evidence="2 12" id="KW-0723">Serine/threonine-protein kinase</keyword>
<feature type="compositionally biased region" description="Basic and acidic residues" evidence="8">
    <location>
        <begin position="1"/>
        <end position="17"/>
    </location>
</feature>
<dbReference type="GO" id="GO:0005524">
    <property type="term" value="F:ATP binding"/>
    <property type="evidence" value="ECO:0007669"/>
    <property type="project" value="UniProtKB-UniRule"/>
</dbReference>
<evidence type="ECO:0000313" key="12">
    <source>
        <dbReference type="EMBL" id="PWU89558.1"/>
    </source>
</evidence>
<dbReference type="PROSITE" id="PS00108">
    <property type="entry name" value="PROTEIN_KINASE_ST"/>
    <property type="match status" value="1"/>
</dbReference>
<dbReference type="VEuPathDB" id="TriTrypDB:TcCL_ESM03558"/>
<dbReference type="CDD" id="cd07302">
    <property type="entry name" value="CHD"/>
    <property type="match status" value="1"/>
</dbReference>
<feature type="region of interest" description="Disordered" evidence="8">
    <location>
        <begin position="1"/>
        <end position="25"/>
    </location>
</feature>
<evidence type="ECO:0000256" key="5">
    <source>
        <dbReference type="ARBA" id="ARBA00022777"/>
    </source>
</evidence>
<evidence type="ECO:0000256" key="7">
    <source>
        <dbReference type="PROSITE-ProRule" id="PRU10141"/>
    </source>
</evidence>
<dbReference type="GO" id="GO:0009190">
    <property type="term" value="P:cyclic nucleotide biosynthetic process"/>
    <property type="evidence" value="ECO:0007669"/>
    <property type="project" value="InterPro"/>
</dbReference>
<evidence type="ECO:0000256" key="4">
    <source>
        <dbReference type="ARBA" id="ARBA00022741"/>
    </source>
</evidence>
<protein>
    <submittedName>
        <fullName evidence="12">Putative serine/threonine protein kinase</fullName>
    </submittedName>
</protein>
<sequence length="1527" mass="168521">MGLEGDRLVTPRQETAKSHPASVNRIEIPRLTMPWSASGQQNSATGAGVQLTTLPALGTVGASTAASNLYSGDLGKQMAAAEVSNKISSRALLNTTALRTARSISCMEVMNNESSPELSSKEMGSIHAMLLDASPRQGRKDFKAADAGTSGKERTPILVKRCSDSIPSTPLGLNGLRIEETGEQNTVTLEEMLREASEVHGISLKWILYGVMLVTVLIFLMLLGEVHLFVKDNIIIPEEGLVGISSATAMNQLEWLQYSVTNMLHNFELIRGDPHDTSTNYTLGILCRSIGGAPLVFARYGPLGTPLLESYACPSATTKPVVPPTSIGTQHKLPTGFPRMAVYRSDFIIAMMTLRAGSEVLTVILHKEPVGRLLLANSIPAYSSLALKHSATSFFLPDFSSLKIVVALHSLDAEYTRYDVAQPTSLGHVLKNVFNGICAAGEFHTWHTVVRPDTNKLPMREHDMNASHNALPGAYVAYRGLWGSVSRVVICGVLCLESEKNECSSDNPTRVWFIVDDEPLRRETEIALTAVSIISSIAIFLVLVALVIAYLSISAPVQHLKSLVFNTVGDKWKKTKQQQWVFHHTRNCWPGDLQALVRSFQVLSFCFRFNKKYVPQHVLEQQVVALRKRKDYLWRTIVEEIESDDDEEYDGEEEDMVPGVNDRMDMEAFVKTVAIPDGVAAMGRFNGPEGMFQRELSWCGLISPDVEILEASGNNFLGHSNIDLAGGGMTLVEGATVLVVRLCAVELAYFTNYRAALKPHRRIMNLLLGRIRRYRGELFERSGDCIAAAWNAFESRTDHAQRAAACALSIAKMLSCYREAGFRVGIVLHQGPFVCGVVEDNKEAFTTVFGTVPRQAIALAELASSLPYFRVLVSEPVKQSLASLYECIMVDVIKYHEEDNPIVMFELYEERRPTLVKGALLSSSTFAEEHARVFFDFRNHDFARAMMGIEQLRLRFPGIGRRLLTRIEILCKYYMYHENELPMPYFRPFPIWPNFEAIANTECPSDIGVQSTKEDSFLDPPRYLRPTKSIYEDEAVNFRQELHDKVLASKRTQNQSPTLKAANDAPSKDVEANNAQSPRSLIMLSQTQNILRSTPSLEPETGEGDDAAPKEHQSKPLLRVAVVSPHEEHAEQCVGADKKRCSGASAGKEEVNREEFAPSIREPTSNPCATAAASATGSDEKGDPGDEENDGTGRQRFSLTNRMGLAFPECRSCSFFCGTDSLESINSETVVTAPTFSLCNIDGSLTKVASEIPTEIVAKNGITYQRSSRILGKGSFGCVYLGMDILSGRMVAIKFLPLPSEEEEIANVEREVVTMQKVKSNQVVEFISYAFKSNLIIIVMECMMAGSLQGMISAFGSIPGTTARLFIRDVLRGLHKLHSLGVIHRDVKPQNVLLTLAGNCKISDFGASAFLQELVRRRMEGKGLQIQGTPVYLAPESARGTPEEKSDIWSCGIMFIQLVTGKLPYAKPFLEMSPQILVYQIGSGAAKPIIPESLDEFDAEFVCNCLKDDPNERLSAQRLLELPLFAL</sequence>
<comment type="caution">
    <text evidence="12">The sequence shown here is derived from an EMBL/GenBank/DDBJ whole genome shotgun (WGS) entry which is preliminary data.</text>
</comment>
<dbReference type="VEuPathDB" id="TriTrypDB:TcCLB.510121.150"/>
<evidence type="ECO:0000256" key="8">
    <source>
        <dbReference type="SAM" id="MobiDB-lite"/>
    </source>
</evidence>
<feature type="domain" description="Protein kinase" evidence="10">
    <location>
        <begin position="1265"/>
        <end position="1525"/>
    </location>
</feature>
<dbReference type="InterPro" id="IPR001054">
    <property type="entry name" value="A/G_cyclase"/>
</dbReference>
<feature type="compositionally biased region" description="Basic and acidic residues" evidence="8">
    <location>
        <begin position="1147"/>
        <end position="1156"/>
    </location>
</feature>
<comment type="subcellular location">
    <subcellularLocation>
        <location evidence="1">Membrane</location>
        <topology evidence="1">Single-pass membrane protein</topology>
    </subcellularLocation>
</comment>
<dbReference type="VEuPathDB" id="TriTrypDB:TCSYLVIO_006868"/>
<dbReference type="VEuPathDB" id="TriTrypDB:TCDM_04627"/>
<dbReference type="GO" id="GO:0004674">
    <property type="term" value="F:protein serine/threonine kinase activity"/>
    <property type="evidence" value="ECO:0007669"/>
    <property type="project" value="UniProtKB-KW"/>
</dbReference>
<reference evidence="12 13" key="1">
    <citation type="journal article" date="2018" name="Microb. Genom.">
        <title>Expanding an expanded genome: long-read sequencing of Trypanosoma cruzi.</title>
        <authorList>
            <person name="Berna L."/>
            <person name="Rodriguez M."/>
            <person name="Chiribao M.L."/>
            <person name="Parodi-Talice A."/>
            <person name="Pita S."/>
            <person name="Rijo G."/>
            <person name="Alvarez-Valin F."/>
            <person name="Robello C."/>
        </authorList>
    </citation>
    <scope>NUCLEOTIDE SEQUENCE [LARGE SCALE GENOMIC DNA]</scope>
    <source>
        <strain evidence="12 13">Dm28c</strain>
    </source>
</reference>
<feature type="region of interest" description="Disordered" evidence="8">
    <location>
        <begin position="1048"/>
        <end position="1080"/>
    </location>
</feature>
<evidence type="ECO:0000313" key="13">
    <source>
        <dbReference type="Proteomes" id="UP000246121"/>
    </source>
</evidence>
<dbReference type="VEuPathDB" id="TriTrypDB:C4B63_58g51"/>
<name>A0A2V2V3B4_TRYCR</name>
<feature type="transmembrane region" description="Helical" evidence="9">
    <location>
        <begin position="206"/>
        <end position="224"/>
    </location>
</feature>
<keyword evidence="6 7" id="KW-0067">ATP-binding</keyword>
<dbReference type="EMBL" id="PRFA01000058">
    <property type="protein sequence ID" value="PWU89558.1"/>
    <property type="molecule type" value="Genomic_DNA"/>
</dbReference>
<dbReference type="VEuPathDB" id="TriTrypDB:Tc_MARK_5628"/>
<keyword evidence="9" id="KW-0472">Membrane</keyword>
<dbReference type="VEuPathDB" id="TriTrypDB:C3747_144g107"/>
<feature type="compositionally biased region" description="Polar residues" evidence="8">
    <location>
        <begin position="1162"/>
        <end position="1177"/>
    </location>
</feature>
<dbReference type="VEuPathDB" id="TriTrypDB:TcCLB.506493.70"/>
<feature type="transmembrane region" description="Helical" evidence="9">
    <location>
        <begin position="526"/>
        <end position="553"/>
    </location>
</feature>
<dbReference type="FunFam" id="1.10.510.10:FF:001153">
    <property type="entry name" value="Putative serine/threonine protein kinase"/>
    <property type="match status" value="1"/>
</dbReference>
<feature type="binding site" evidence="7">
    <location>
        <position position="1294"/>
    </location>
    <ligand>
        <name>ATP</name>
        <dbReference type="ChEBI" id="CHEBI:30616"/>
    </ligand>
</feature>
<proteinExistence type="predicted"/>
<dbReference type="SUPFAM" id="SSF55073">
    <property type="entry name" value="Nucleotide cyclase"/>
    <property type="match status" value="1"/>
</dbReference>
<dbReference type="PROSITE" id="PS00107">
    <property type="entry name" value="PROTEIN_KINASE_ATP"/>
    <property type="match status" value="1"/>
</dbReference>
<dbReference type="GO" id="GO:0035556">
    <property type="term" value="P:intracellular signal transduction"/>
    <property type="evidence" value="ECO:0007669"/>
    <property type="project" value="InterPro"/>
</dbReference>
<keyword evidence="9" id="KW-1133">Transmembrane helix</keyword>
<dbReference type="InterPro" id="IPR017441">
    <property type="entry name" value="Protein_kinase_ATP_BS"/>
</dbReference>
<gene>
    <name evidence="12" type="ORF">C4B63_58g51</name>
</gene>
<evidence type="ECO:0000256" key="2">
    <source>
        <dbReference type="ARBA" id="ARBA00022527"/>
    </source>
</evidence>
<dbReference type="Pfam" id="PF00069">
    <property type="entry name" value="Pkinase"/>
    <property type="match status" value="1"/>
</dbReference>
<evidence type="ECO:0000259" key="11">
    <source>
        <dbReference type="PROSITE" id="PS50125"/>
    </source>
</evidence>
<dbReference type="GO" id="GO:0016020">
    <property type="term" value="C:membrane"/>
    <property type="evidence" value="ECO:0007669"/>
    <property type="project" value="UniProtKB-SubCell"/>
</dbReference>
<keyword evidence="9" id="KW-0812">Transmembrane</keyword>
<evidence type="ECO:0000256" key="6">
    <source>
        <dbReference type="ARBA" id="ARBA00022840"/>
    </source>
</evidence>
<feature type="region of interest" description="Disordered" evidence="8">
    <location>
        <begin position="1094"/>
        <end position="1115"/>
    </location>
</feature>
<dbReference type="VEuPathDB" id="TriTrypDB:TcYC6_0072510"/>
<dbReference type="Gene3D" id="3.30.70.1230">
    <property type="entry name" value="Nucleotide cyclase"/>
    <property type="match status" value="1"/>
</dbReference>
<keyword evidence="3" id="KW-0808">Transferase</keyword>
<dbReference type="InterPro" id="IPR000719">
    <property type="entry name" value="Prot_kinase_dom"/>
</dbReference>
<dbReference type="InterPro" id="IPR011009">
    <property type="entry name" value="Kinase-like_dom_sf"/>
</dbReference>
<evidence type="ECO:0000256" key="1">
    <source>
        <dbReference type="ARBA" id="ARBA00004167"/>
    </source>
</evidence>
<dbReference type="VEuPathDB" id="TriTrypDB:TcBrA4_0047680"/>
<keyword evidence="5 12" id="KW-0418">Kinase</keyword>